<evidence type="ECO:0000313" key="7">
    <source>
        <dbReference type="EMBL" id="KAB0800290.1"/>
    </source>
</evidence>
<dbReference type="Gene3D" id="6.10.140.2220">
    <property type="match status" value="1"/>
</dbReference>
<dbReference type="SUPFAM" id="SSF144232">
    <property type="entry name" value="HIT/MYND zinc finger-like"/>
    <property type="match status" value="1"/>
</dbReference>
<dbReference type="GO" id="GO:0008270">
    <property type="term" value="F:zinc ion binding"/>
    <property type="evidence" value="ECO:0007669"/>
    <property type="project" value="UniProtKB-KW"/>
</dbReference>
<evidence type="ECO:0000256" key="4">
    <source>
        <dbReference type="PROSITE-ProRule" id="PRU00134"/>
    </source>
</evidence>
<dbReference type="Pfam" id="PF01753">
    <property type="entry name" value="zf-MYND"/>
    <property type="match status" value="1"/>
</dbReference>
<dbReference type="EMBL" id="VVIM01000004">
    <property type="protein sequence ID" value="KAB0800290.1"/>
    <property type="molecule type" value="Genomic_DNA"/>
</dbReference>
<dbReference type="InterPro" id="IPR002893">
    <property type="entry name" value="Znf_MYND"/>
</dbReference>
<dbReference type="Gene3D" id="1.10.220.160">
    <property type="match status" value="1"/>
</dbReference>
<reference evidence="6" key="1">
    <citation type="journal article" date="2016" name="Sci. Rep.">
        <title>Molecular characterization of firefly nuptial gifts: a multi-omics approach sheds light on postcopulatory sexual selection.</title>
        <authorList>
            <person name="Al-Wathiqui N."/>
            <person name="Fallon T.R."/>
            <person name="South A."/>
            <person name="Weng J.K."/>
            <person name="Lewis S.M."/>
        </authorList>
    </citation>
    <scope>NUCLEOTIDE SEQUENCE</scope>
</reference>
<evidence type="ECO:0000313" key="6">
    <source>
        <dbReference type="EMBL" id="JAV73487.1"/>
    </source>
</evidence>
<reference evidence="7" key="3">
    <citation type="submission" date="2019-08" db="EMBL/GenBank/DDBJ databases">
        <authorList>
            <consortium name="Photinus pyralis genome working group"/>
            <person name="Fallon T.R."/>
            <person name="Sander Lower S.E."/>
            <person name="Weng J.-K."/>
        </authorList>
    </citation>
    <scope>NUCLEOTIDE SEQUENCE</scope>
    <source>
        <strain evidence="7">1611_PpyrPB1</strain>
        <tissue evidence="7">Whole body</tissue>
    </source>
</reference>
<feature type="domain" description="MYND-type" evidence="5">
    <location>
        <begin position="52"/>
        <end position="89"/>
    </location>
</feature>
<dbReference type="FunCoup" id="A0A1Y1LR32">
    <property type="interactions" value="690"/>
</dbReference>
<name>A0A1Y1LR32_PHOPY</name>
<keyword evidence="8" id="KW-1185">Reference proteome</keyword>
<evidence type="ECO:0000256" key="3">
    <source>
        <dbReference type="ARBA" id="ARBA00022833"/>
    </source>
</evidence>
<accession>A0A1Y1LR32</accession>
<dbReference type="InterPro" id="IPR011990">
    <property type="entry name" value="TPR-like_helical_dom_sf"/>
</dbReference>
<dbReference type="EMBL" id="GEZM01054687">
    <property type="protein sequence ID" value="JAV73487.1"/>
    <property type="molecule type" value="Transcribed_RNA"/>
</dbReference>
<dbReference type="PANTHER" id="PTHR12197:SF251">
    <property type="entry name" value="EG:BACR7C10.4 PROTEIN"/>
    <property type="match status" value="1"/>
</dbReference>
<dbReference type="AlphaFoldDB" id="A0A1Y1LR32"/>
<evidence type="ECO:0000313" key="8">
    <source>
        <dbReference type="Proteomes" id="UP000327044"/>
    </source>
</evidence>
<gene>
    <name evidence="7" type="ORF">PPYR_06030</name>
</gene>
<keyword evidence="1" id="KW-0479">Metal-binding</keyword>
<dbReference type="PROSITE" id="PS50865">
    <property type="entry name" value="ZF_MYND_2"/>
    <property type="match status" value="1"/>
</dbReference>
<evidence type="ECO:0000259" key="5">
    <source>
        <dbReference type="PROSITE" id="PS50865"/>
    </source>
</evidence>
<dbReference type="Gene3D" id="1.25.40.970">
    <property type="match status" value="1"/>
</dbReference>
<dbReference type="Gene3D" id="1.25.40.10">
    <property type="entry name" value="Tetratricopeptide repeat domain"/>
    <property type="match status" value="1"/>
</dbReference>
<dbReference type="InterPro" id="IPR046341">
    <property type="entry name" value="SET_dom_sf"/>
</dbReference>
<evidence type="ECO:0000256" key="2">
    <source>
        <dbReference type="ARBA" id="ARBA00022771"/>
    </source>
</evidence>
<dbReference type="InParanoid" id="A0A1Y1LR32"/>
<keyword evidence="2 4" id="KW-0863">Zinc-finger</keyword>
<dbReference type="PANTHER" id="PTHR12197">
    <property type="entry name" value="HISTONE-LYSINE N-METHYLTRANSFERASE SMYD"/>
    <property type="match status" value="1"/>
</dbReference>
<dbReference type="GO" id="GO:0005634">
    <property type="term" value="C:nucleus"/>
    <property type="evidence" value="ECO:0007669"/>
    <property type="project" value="TreeGrafter"/>
</dbReference>
<organism evidence="6">
    <name type="scientific">Photinus pyralis</name>
    <name type="common">Common eastern firefly</name>
    <name type="synonym">Lampyris pyralis</name>
    <dbReference type="NCBI Taxonomy" id="7054"/>
    <lineage>
        <taxon>Eukaryota</taxon>
        <taxon>Metazoa</taxon>
        <taxon>Ecdysozoa</taxon>
        <taxon>Arthropoda</taxon>
        <taxon>Hexapoda</taxon>
        <taxon>Insecta</taxon>
        <taxon>Pterygota</taxon>
        <taxon>Neoptera</taxon>
        <taxon>Endopterygota</taxon>
        <taxon>Coleoptera</taxon>
        <taxon>Polyphaga</taxon>
        <taxon>Elateriformia</taxon>
        <taxon>Elateroidea</taxon>
        <taxon>Lampyridae</taxon>
        <taxon>Lampyrinae</taxon>
        <taxon>Photinus</taxon>
    </lineage>
</organism>
<proteinExistence type="predicted"/>
<sequence length="458" mass="52842">MYPKLINLYLFSVFQHYLSRMGLGEEVKPGTLLLTEQPFVYVLTSKYRTEYCDFCFAKSELRKCASCHYVYYCGRSCQKDGWSIHKHECNNLKRISPRIIPDAARLLSRILKKLAKGGSEIKSYYTKTKYRKFKDLMSHYTNIKDDINRIEHFQSLCGVLNDFLGTDFIPNPIELMGMYGRMCVNSFNICDEELKSLGTGIYLAASIIDHSCQPTAVATFQGTRLNIRATETMPCLNWDKVFVSYIDTLYKPEARQKELMATYYFMCQCPKCLDPLEPIHMSAAACSNPHCDSLVEIRDYDQVSNCDQCDSPISRQFKQLYKDVTEFTDVHLQNMKLAYLDVCKVCLNRHKGVLHNLNIQHVRILDSAFESSIDFGQWDDAKIFGISLIAGYRKYLGDTHPLLGILYLKLAKILIYQENIQDGKQYLHNACKIIKITHGEDSNLYRSEIASLIQNCMY</sequence>
<dbReference type="Proteomes" id="UP000327044">
    <property type="component" value="Unassembled WGS sequence"/>
</dbReference>
<dbReference type="SUPFAM" id="SSF82199">
    <property type="entry name" value="SET domain"/>
    <property type="match status" value="1"/>
</dbReference>
<reference evidence="7 8" key="2">
    <citation type="journal article" date="2018" name="Elife">
        <title>Firefly genomes illuminate parallel origins of bioluminescence in beetles.</title>
        <authorList>
            <person name="Fallon T.R."/>
            <person name="Lower S.E."/>
            <person name="Chang C.H."/>
            <person name="Bessho-Uehara M."/>
            <person name="Martin G.J."/>
            <person name="Bewick A.J."/>
            <person name="Behringer M."/>
            <person name="Debat H.J."/>
            <person name="Wong I."/>
            <person name="Day J.C."/>
            <person name="Suvorov A."/>
            <person name="Silva C.J."/>
            <person name="Stanger-Hall K.F."/>
            <person name="Hall D.W."/>
            <person name="Schmitz R.J."/>
            <person name="Nelson D.R."/>
            <person name="Lewis S.M."/>
            <person name="Shigenobu S."/>
            <person name="Bybee S.M."/>
            <person name="Larracuente A.M."/>
            <person name="Oba Y."/>
            <person name="Weng J.K."/>
        </authorList>
    </citation>
    <scope>NUCLEOTIDE SEQUENCE [LARGE SCALE GENOMIC DNA]</scope>
    <source>
        <strain evidence="7">1611_PpyrPB1</strain>
        <tissue evidence="7">Whole body</tissue>
    </source>
</reference>
<evidence type="ECO:0000256" key="1">
    <source>
        <dbReference type="ARBA" id="ARBA00022723"/>
    </source>
</evidence>
<dbReference type="OrthoDB" id="265717at2759"/>
<dbReference type="InterPro" id="IPR050869">
    <property type="entry name" value="H3K4_H4K5_MeTrfase"/>
</dbReference>
<dbReference type="PROSITE" id="PS01360">
    <property type="entry name" value="ZF_MYND_1"/>
    <property type="match status" value="1"/>
</dbReference>
<dbReference type="Gene3D" id="2.170.270.10">
    <property type="entry name" value="SET domain"/>
    <property type="match status" value="1"/>
</dbReference>
<protein>
    <recommendedName>
        <fullName evidence="5">MYND-type domain-containing protein</fullName>
    </recommendedName>
</protein>
<keyword evidence="3" id="KW-0862">Zinc</keyword>